<dbReference type="GO" id="GO:0008955">
    <property type="term" value="F:peptidoglycan glycosyltransferase activity"/>
    <property type="evidence" value="ECO:0007669"/>
    <property type="project" value="UniProtKB-EC"/>
</dbReference>
<keyword evidence="12" id="KW-0961">Cell wall biogenesis/degradation</keyword>
<gene>
    <name evidence="18" type="ORF">J5Y10_16615</name>
</gene>
<evidence type="ECO:0000256" key="14">
    <source>
        <dbReference type="ARBA" id="ARBA00049902"/>
    </source>
</evidence>
<keyword evidence="4" id="KW-0121">Carboxypeptidase</keyword>
<comment type="catalytic activity">
    <reaction evidence="14">
        <text>[GlcNAc-(1-&gt;4)-Mur2Ac(oyl-L-Ala-gamma-D-Glu-L-Lys-D-Ala-D-Ala)](n)-di-trans,octa-cis-undecaprenyl diphosphate + beta-D-GlcNAc-(1-&gt;4)-Mur2Ac(oyl-L-Ala-gamma-D-Glu-L-Lys-D-Ala-D-Ala)-di-trans,octa-cis-undecaprenyl diphosphate = [GlcNAc-(1-&gt;4)-Mur2Ac(oyl-L-Ala-gamma-D-Glu-L-Lys-D-Ala-D-Ala)](n+1)-di-trans,octa-cis-undecaprenyl diphosphate + di-trans,octa-cis-undecaprenyl diphosphate + H(+)</text>
        <dbReference type="Rhea" id="RHEA:23708"/>
        <dbReference type="Rhea" id="RHEA-COMP:9602"/>
        <dbReference type="Rhea" id="RHEA-COMP:9603"/>
        <dbReference type="ChEBI" id="CHEBI:15378"/>
        <dbReference type="ChEBI" id="CHEBI:58405"/>
        <dbReference type="ChEBI" id="CHEBI:60033"/>
        <dbReference type="ChEBI" id="CHEBI:78435"/>
        <dbReference type="EC" id="2.4.99.28"/>
    </reaction>
</comment>
<keyword evidence="7" id="KW-0808">Transferase</keyword>
<dbReference type="Pfam" id="PF00912">
    <property type="entry name" value="Transgly"/>
    <property type="match status" value="1"/>
</dbReference>
<feature type="compositionally biased region" description="Basic and acidic residues" evidence="15">
    <location>
        <begin position="662"/>
        <end position="675"/>
    </location>
</feature>
<dbReference type="SUPFAM" id="SSF56601">
    <property type="entry name" value="beta-lactamase/transpeptidase-like"/>
    <property type="match status" value="1"/>
</dbReference>
<sequence length="682" mass="72571">MFQVPVGGGMQPDATPASLILESRDGTAFAARGVLRGDAIEADKLPRPLADAIVAIEDRRFHDHLGVDPRGLIRAVLRNAEAGRARQGASTITQQLARLSYLSQDRSLTRKIQEAVIAFWLEARLSKEEILARYLNSAYFGAGAWGADAAARRYFGKGASELSLGEAAMLAGLVRAPSSLAPNRNPEGAWRRAELVLSVMQETGHATPEAVTAARAAPPVLRAPPETSTGRGYFADWVEAEARRLIGPLPVDLSVRTTLDPALQDLAEKVVAGWLDGEGKRVNASQAALLAMTHDGAVLAAVGGRDYATSQFNRVTQARRQPGSLFKLFTYAAALESGMTPSTTVVDQPVRIGDWEPGNYGDRFLGPMSLKDAFAHSVNTVAVQLYTQLGRRRVLDMARKLGLRSEMPDAPAVSLGAGEATLLEMTSAFAAAAGNRAVEPYIVRSVRARDRALFTRPDTMPGGAPILSPAAQQGLLELMLAVVQNGTGTAARLDRPVAGKTGTTQDSRDAWFIGMTADVVVGVWVGNDDNSPMRNVTGGALPARIWQDFVRNADRAKTAEAPMPATTPARTAEPARGAPPVRGVANVVDTATLRIGNRALQLTGVIGMRGEYARQLALYLAGREVVCEPVSDGAHRCNVEGRDLSDVVLFNGGGRASADAAPELRRSETEAREAGRGVWSGQ</sequence>
<evidence type="ECO:0000256" key="13">
    <source>
        <dbReference type="ARBA" id="ARBA00034000"/>
    </source>
</evidence>
<evidence type="ECO:0000259" key="16">
    <source>
        <dbReference type="Pfam" id="PF00905"/>
    </source>
</evidence>
<keyword evidence="9" id="KW-0133">Cell shape</keyword>
<feature type="region of interest" description="Disordered" evidence="15">
    <location>
        <begin position="560"/>
        <end position="581"/>
    </location>
</feature>
<evidence type="ECO:0000256" key="15">
    <source>
        <dbReference type="SAM" id="MobiDB-lite"/>
    </source>
</evidence>
<dbReference type="InterPro" id="IPR023346">
    <property type="entry name" value="Lysozyme-like_dom_sf"/>
</dbReference>
<dbReference type="PANTHER" id="PTHR32282:SF33">
    <property type="entry name" value="PEPTIDOGLYCAN GLYCOSYLTRANSFERASE"/>
    <property type="match status" value="1"/>
</dbReference>
<dbReference type="GO" id="GO:0008360">
    <property type="term" value="P:regulation of cell shape"/>
    <property type="evidence" value="ECO:0007669"/>
    <property type="project" value="UniProtKB-KW"/>
</dbReference>
<dbReference type="InterPro" id="IPR036950">
    <property type="entry name" value="PBP_transglycosylase"/>
</dbReference>
<accession>A0A940MZC5</accession>
<evidence type="ECO:0000313" key="18">
    <source>
        <dbReference type="EMBL" id="MBP0494408.1"/>
    </source>
</evidence>
<evidence type="ECO:0000256" key="4">
    <source>
        <dbReference type="ARBA" id="ARBA00022645"/>
    </source>
</evidence>
<comment type="pathway">
    <text evidence="1">Cell wall biogenesis; peptidoglycan biosynthesis.</text>
</comment>
<evidence type="ECO:0000256" key="11">
    <source>
        <dbReference type="ARBA" id="ARBA00023268"/>
    </source>
</evidence>
<evidence type="ECO:0000259" key="17">
    <source>
        <dbReference type="Pfam" id="PF00912"/>
    </source>
</evidence>
<evidence type="ECO:0000256" key="12">
    <source>
        <dbReference type="ARBA" id="ARBA00023316"/>
    </source>
</evidence>
<dbReference type="GO" id="GO:0006508">
    <property type="term" value="P:proteolysis"/>
    <property type="evidence" value="ECO:0007669"/>
    <property type="project" value="UniProtKB-KW"/>
</dbReference>
<evidence type="ECO:0000256" key="6">
    <source>
        <dbReference type="ARBA" id="ARBA00022676"/>
    </source>
</evidence>
<dbReference type="FunFam" id="1.10.3810.10:FF:000001">
    <property type="entry name" value="Penicillin-binding protein 1A"/>
    <property type="match status" value="1"/>
</dbReference>
<dbReference type="GO" id="GO:0071555">
    <property type="term" value="P:cell wall organization"/>
    <property type="evidence" value="ECO:0007669"/>
    <property type="project" value="UniProtKB-KW"/>
</dbReference>
<keyword evidence="10" id="KW-0573">Peptidoglycan synthesis</keyword>
<evidence type="ECO:0000256" key="8">
    <source>
        <dbReference type="ARBA" id="ARBA00022801"/>
    </source>
</evidence>
<keyword evidence="19" id="KW-1185">Reference proteome</keyword>
<dbReference type="EMBL" id="JAGIZA010000010">
    <property type="protein sequence ID" value="MBP0494408.1"/>
    <property type="molecule type" value="Genomic_DNA"/>
</dbReference>
<proteinExistence type="inferred from homology"/>
<organism evidence="18 19">
    <name type="scientific">Roseomonas indoligenes</name>
    <dbReference type="NCBI Taxonomy" id="2820811"/>
    <lineage>
        <taxon>Bacteria</taxon>
        <taxon>Pseudomonadati</taxon>
        <taxon>Pseudomonadota</taxon>
        <taxon>Alphaproteobacteria</taxon>
        <taxon>Acetobacterales</taxon>
        <taxon>Roseomonadaceae</taxon>
        <taxon>Roseomonas</taxon>
    </lineage>
</organism>
<dbReference type="Gene3D" id="1.10.3810.10">
    <property type="entry name" value="Biosynthetic peptidoglycan transglycosylase-like"/>
    <property type="match status" value="1"/>
</dbReference>
<dbReference type="InterPro" id="IPR050396">
    <property type="entry name" value="Glycosyltr_51/Transpeptidase"/>
</dbReference>
<evidence type="ECO:0000256" key="1">
    <source>
        <dbReference type="ARBA" id="ARBA00004752"/>
    </source>
</evidence>
<evidence type="ECO:0000256" key="7">
    <source>
        <dbReference type="ARBA" id="ARBA00022679"/>
    </source>
</evidence>
<feature type="region of interest" description="Disordered" evidence="15">
    <location>
        <begin position="656"/>
        <end position="682"/>
    </location>
</feature>
<evidence type="ECO:0000256" key="10">
    <source>
        <dbReference type="ARBA" id="ARBA00022984"/>
    </source>
</evidence>
<comment type="similarity">
    <text evidence="2">In the C-terminal section; belongs to the transpeptidase family.</text>
</comment>
<comment type="similarity">
    <text evidence="3">In the N-terminal section; belongs to the glycosyltransferase 51 family.</text>
</comment>
<comment type="caution">
    <text evidence="18">The sequence shown here is derived from an EMBL/GenBank/DDBJ whole genome shotgun (WGS) entry which is preliminary data.</text>
</comment>
<keyword evidence="8" id="KW-0378">Hydrolase</keyword>
<dbReference type="Pfam" id="PF00905">
    <property type="entry name" value="Transpeptidase"/>
    <property type="match status" value="1"/>
</dbReference>
<dbReference type="InterPro" id="IPR001460">
    <property type="entry name" value="PCN-bd_Tpept"/>
</dbReference>
<keyword evidence="11" id="KW-0511">Multifunctional enzyme</keyword>
<dbReference type="InterPro" id="IPR012338">
    <property type="entry name" value="Beta-lactam/transpept-like"/>
</dbReference>
<feature type="domain" description="Penicillin-binding protein transpeptidase" evidence="16">
    <location>
        <begin position="288"/>
        <end position="517"/>
    </location>
</feature>
<protein>
    <submittedName>
        <fullName evidence="18">PBP1A family penicillin-binding protein</fullName>
    </submittedName>
</protein>
<dbReference type="Gene3D" id="3.40.710.10">
    <property type="entry name" value="DD-peptidase/beta-lactamase superfamily"/>
    <property type="match status" value="1"/>
</dbReference>
<dbReference type="Proteomes" id="UP000677537">
    <property type="component" value="Unassembled WGS sequence"/>
</dbReference>
<keyword evidence="6" id="KW-0328">Glycosyltransferase</keyword>
<feature type="domain" description="Glycosyl transferase family 51" evidence="17">
    <location>
        <begin position="37"/>
        <end position="201"/>
    </location>
</feature>
<reference evidence="18" key="1">
    <citation type="submission" date="2021-03" db="EMBL/GenBank/DDBJ databases">
        <authorList>
            <person name="So Y."/>
        </authorList>
    </citation>
    <scope>NUCLEOTIDE SEQUENCE</scope>
    <source>
        <strain evidence="18">SG15</strain>
    </source>
</reference>
<dbReference type="PANTHER" id="PTHR32282">
    <property type="entry name" value="BINDING PROTEIN TRANSPEPTIDASE, PUTATIVE-RELATED"/>
    <property type="match status" value="1"/>
</dbReference>
<dbReference type="InterPro" id="IPR001264">
    <property type="entry name" value="Glyco_trans_51"/>
</dbReference>
<evidence type="ECO:0000256" key="2">
    <source>
        <dbReference type="ARBA" id="ARBA00007090"/>
    </source>
</evidence>
<keyword evidence="5" id="KW-0645">Protease</keyword>
<name>A0A940MZC5_9PROT</name>
<dbReference type="GO" id="GO:0009252">
    <property type="term" value="P:peptidoglycan biosynthetic process"/>
    <property type="evidence" value="ECO:0007669"/>
    <property type="project" value="UniProtKB-KW"/>
</dbReference>
<evidence type="ECO:0000256" key="5">
    <source>
        <dbReference type="ARBA" id="ARBA00022670"/>
    </source>
</evidence>
<evidence type="ECO:0000313" key="19">
    <source>
        <dbReference type="Proteomes" id="UP000677537"/>
    </source>
</evidence>
<dbReference type="NCBIfam" id="TIGR02074">
    <property type="entry name" value="PBP_1a_fam"/>
    <property type="match status" value="1"/>
</dbReference>
<dbReference type="GO" id="GO:0009002">
    <property type="term" value="F:serine-type D-Ala-D-Ala carboxypeptidase activity"/>
    <property type="evidence" value="ECO:0007669"/>
    <property type="project" value="UniProtKB-EC"/>
</dbReference>
<evidence type="ECO:0000256" key="3">
    <source>
        <dbReference type="ARBA" id="ARBA00007739"/>
    </source>
</evidence>
<evidence type="ECO:0000256" key="9">
    <source>
        <dbReference type="ARBA" id="ARBA00022960"/>
    </source>
</evidence>
<dbReference type="AlphaFoldDB" id="A0A940MZC5"/>
<dbReference type="GO" id="GO:0008658">
    <property type="term" value="F:penicillin binding"/>
    <property type="evidence" value="ECO:0007669"/>
    <property type="project" value="InterPro"/>
</dbReference>
<feature type="compositionally biased region" description="Low complexity" evidence="15">
    <location>
        <begin position="560"/>
        <end position="580"/>
    </location>
</feature>
<comment type="catalytic activity">
    <reaction evidence="13">
        <text>Preferential cleavage: (Ac)2-L-Lys-D-Ala-|-D-Ala. Also transpeptidation of peptidyl-alanyl moieties that are N-acyl substituents of D-alanine.</text>
        <dbReference type="EC" id="3.4.16.4"/>
    </reaction>
</comment>
<dbReference type="GO" id="GO:0030288">
    <property type="term" value="C:outer membrane-bounded periplasmic space"/>
    <property type="evidence" value="ECO:0007669"/>
    <property type="project" value="TreeGrafter"/>
</dbReference>
<dbReference type="SUPFAM" id="SSF53955">
    <property type="entry name" value="Lysozyme-like"/>
    <property type="match status" value="1"/>
</dbReference>